<evidence type="ECO:0000256" key="6">
    <source>
        <dbReference type="ARBA" id="ARBA00022840"/>
    </source>
</evidence>
<comment type="similarity">
    <text evidence="9">Belongs to the dethiobiotin synthetase family.</text>
</comment>
<comment type="caution">
    <text evidence="10">The sequence shown here is derived from an EMBL/GenBank/DDBJ whole genome shotgun (WGS) entry which is preliminary data.</text>
</comment>
<comment type="pathway">
    <text evidence="9">Cofactor biosynthesis; biotin biosynthesis; biotin from 7,8-diaminononanoate: step 1/2.</text>
</comment>
<gene>
    <name evidence="9 10" type="primary">bioD</name>
    <name evidence="10" type="ORF">DU000_00775</name>
</gene>
<dbReference type="GO" id="GO:0005524">
    <property type="term" value="F:ATP binding"/>
    <property type="evidence" value="ECO:0007669"/>
    <property type="project" value="UniProtKB-UniRule"/>
</dbReference>
<protein>
    <recommendedName>
        <fullName evidence="9">ATP-dependent dethiobiotin synthetase BioD</fullName>
        <ecNumber evidence="9">6.3.3.3</ecNumber>
    </recommendedName>
    <alternativeName>
        <fullName evidence="9">DTB synthetase</fullName>
        <shortName evidence="9">DTBS</shortName>
    </alternativeName>
    <alternativeName>
        <fullName evidence="9">Dethiobiotin synthase</fullName>
    </alternativeName>
</protein>
<keyword evidence="7 9" id="KW-0460">Magnesium</keyword>
<dbReference type="PIRSF" id="PIRSF006755">
    <property type="entry name" value="DTB_synth"/>
    <property type="match status" value="1"/>
</dbReference>
<reference evidence="10 11" key="1">
    <citation type="journal article" date="2018" name="Int. J. Syst. Evol. Microbiol.">
        <title>Parvibium lacunae gen. nov., sp. nov., a new member of the family Alcaligenaceae isolated from a freshwater pond.</title>
        <authorList>
            <person name="Chen W.M."/>
            <person name="Xie P.B."/>
            <person name="Hsu M.Y."/>
            <person name="Sheu S.Y."/>
        </authorList>
    </citation>
    <scope>NUCLEOTIDE SEQUENCE [LARGE SCALE GENOMIC DNA]</scope>
    <source>
        <strain evidence="10 11">KMB9</strain>
    </source>
</reference>
<dbReference type="GO" id="GO:0000287">
    <property type="term" value="F:magnesium ion binding"/>
    <property type="evidence" value="ECO:0007669"/>
    <property type="project" value="UniProtKB-UniRule"/>
</dbReference>
<feature type="active site" evidence="9">
    <location>
        <position position="32"/>
    </location>
</feature>
<evidence type="ECO:0000313" key="11">
    <source>
        <dbReference type="Proteomes" id="UP000252357"/>
    </source>
</evidence>
<organism evidence="10 11">
    <name type="scientific">Parvibium lacunae</name>
    <dbReference type="NCBI Taxonomy" id="1888893"/>
    <lineage>
        <taxon>Bacteria</taxon>
        <taxon>Pseudomonadati</taxon>
        <taxon>Pseudomonadota</taxon>
        <taxon>Betaproteobacteria</taxon>
        <taxon>Burkholderiales</taxon>
        <taxon>Alcaligenaceae</taxon>
        <taxon>Parvibium</taxon>
    </lineage>
</organism>
<keyword evidence="4 9" id="KW-0547">Nucleotide-binding</keyword>
<keyword evidence="5 9" id="KW-0093">Biotin biosynthesis</keyword>
<dbReference type="InterPro" id="IPR004472">
    <property type="entry name" value="DTB_synth_BioD"/>
</dbReference>
<comment type="catalytic activity">
    <reaction evidence="9">
        <text>(7R,8S)-7,8-diammoniononanoate + CO2 + ATP = (4R,5S)-dethiobiotin + ADP + phosphate + 3 H(+)</text>
        <dbReference type="Rhea" id="RHEA:15805"/>
        <dbReference type="ChEBI" id="CHEBI:15378"/>
        <dbReference type="ChEBI" id="CHEBI:16526"/>
        <dbReference type="ChEBI" id="CHEBI:30616"/>
        <dbReference type="ChEBI" id="CHEBI:43474"/>
        <dbReference type="ChEBI" id="CHEBI:149469"/>
        <dbReference type="ChEBI" id="CHEBI:149473"/>
        <dbReference type="ChEBI" id="CHEBI:456216"/>
        <dbReference type="EC" id="6.3.3.3"/>
    </reaction>
</comment>
<feature type="binding site" evidence="9">
    <location>
        <position position="16"/>
    </location>
    <ligand>
        <name>Mg(2+)</name>
        <dbReference type="ChEBI" id="CHEBI:18420"/>
    </ligand>
</feature>
<dbReference type="UniPathway" id="UPA00078">
    <property type="reaction ID" value="UER00161"/>
</dbReference>
<dbReference type="RefSeq" id="WP_114401458.1">
    <property type="nucleotide sequence ID" value="NZ_QPGB01000001.1"/>
</dbReference>
<comment type="subcellular location">
    <subcellularLocation>
        <location evidence="9">Cytoplasm</location>
    </subcellularLocation>
</comment>
<dbReference type="HAMAP" id="MF_00336">
    <property type="entry name" value="BioD"/>
    <property type="match status" value="1"/>
</dbReference>
<evidence type="ECO:0000256" key="8">
    <source>
        <dbReference type="ARBA" id="ARBA00047386"/>
    </source>
</evidence>
<accession>A0A368L7U3</accession>
<sequence length="209" mass="22527">MPAIFVSGSDTNVGKTIVSAWLAYHWQATYWKPIQSGRDEQGHTDSQWVAQLTGRPVVPEAYVLTQPLSPHQSAALDNVAIDLATILRPAAERLVVEGAGGLLVPLNEREHIVDLIAHLQLPTLLVVRSGLGTINHTSLSVEALRARRLPLLGVVMVGEPNPANRAAIERYAPAPVLAELPLFPQLNQAALASVPLPPRLQHALESLTT</sequence>
<dbReference type="EC" id="6.3.3.3" evidence="9"/>
<comment type="function">
    <text evidence="9">Catalyzes a mechanistically unusual reaction, the ATP-dependent insertion of CO2 between the N7 and N8 nitrogen atoms of 7,8-diaminopelargonic acid (DAPA, also called 7,8-diammoniononanoate) to form a ureido ring.</text>
</comment>
<dbReference type="OrthoDB" id="9802097at2"/>
<comment type="cofactor">
    <cofactor evidence="9">
        <name>Mg(2+)</name>
        <dbReference type="ChEBI" id="CHEBI:18420"/>
    </cofactor>
</comment>
<evidence type="ECO:0000256" key="2">
    <source>
        <dbReference type="ARBA" id="ARBA00022598"/>
    </source>
</evidence>
<dbReference type="GO" id="GO:0004141">
    <property type="term" value="F:dethiobiotin synthase activity"/>
    <property type="evidence" value="ECO:0007669"/>
    <property type="project" value="UniProtKB-UniRule"/>
</dbReference>
<feature type="binding site" evidence="9">
    <location>
        <begin position="97"/>
        <end position="100"/>
    </location>
    <ligand>
        <name>ATP</name>
        <dbReference type="ChEBI" id="CHEBI:30616"/>
    </ligand>
</feature>
<feature type="binding site" evidence="9">
    <location>
        <position position="45"/>
    </location>
    <ligand>
        <name>Mg(2+)</name>
        <dbReference type="ChEBI" id="CHEBI:18420"/>
    </ligand>
</feature>
<keyword evidence="1 9" id="KW-0963">Cytoplasm</keyword>
<keyword evidence="11" id="KW-1185">Reference proteome</keyword>
<comment type="catalytic activity">
    <reaction evidence="8">
        <text>(7R,8S)-8-amino-7-(carboxyamino)nonanoate + ATP = (4R,5S)-dethiobiotin + ADP + phosphate + H(+)</text>
        <dbReference type="Rhea" id="RHEA:63684"/>
        <dbReference type="ChEBI" id="CHEBI:15378"/>
        <dbReference type="ChEBI" id="CHEBI:30616"/>
        <dbReference type="ChEBI" id="CHEBI:43474"/>
        <dbReference type="ChEBI" id="CHEBI:149470"/>
        <dbReference type="ChEBI" id="CHEBI:149473"/>
        <dbReference type="ChEBI" id="CHEBI:456216"/>
    </reaction>
</comment>
<keyword evidence="6 9" id="KW-0067">ATP-binding</keyword>
<feature type="binding site" evidence="9">
    <location>
        <position position="97"/>
    </location>
    <ligand>
        <name>Mg(2+)</name>
        <dbReference type="ChEBI" id="CHEBI:18420"/>
    </ligand>
</feature>
<evidence type="ECO:0000256" key="4">
    <source>
        <dbReference type="ARBA" id="ARBA00022741"/>
    </source>
</evidence>
<feature type="binding site" evidence="9">
    <location>
        <position position="36"/>
    </location>
    <ligand>
        <name>substrate</name>
    </ligand>
</feature>
<evidence type="ECO:0000256" key="7">
    <source>
        <dbReference type="ARBA" id="ARBA00022842"/>
    </source>
</evidence>
<dbReference type="InterPro" id="IPR027417">
    <property type="entry name" value="P-loop_NTPase"/>
</dbReference>
<feature type="binding site" evidence="9">
    <location>
        <position position="185"/>
    </location>
    <ligand>
        <name>ATP</name>
        <dbReference type="ChEBI" id="CHEBI:30616"/>
    </ligand>
</feature>
<evidence type="ECO:0000256" key="3">
    <source>
        <dbReference type="ARBA" id="ARBA00022723"/>
    </source>
</evidence>
<comment type="subunit">
    <text evidence="9">Homodimer.</text>
</comment>
<dbReference type="NCBIfam" id="TIGR00347">
    <property type="entry name" value="bioD"/>
    <property type="match status" value="1"/>
</dbReference>
<keyword evidence="2 9" id="KW-0436">Ligase</keyword>
<dbReference type="PANTHER" id="PTHR43210">
    <property type="entry name" value="DETHIOBIOTIN SYNTHETASE"/>
    <property type="match status" value="1"/>
</dbReference>
<evidence type="ECO:0000256" key="5">
    <source>
        <dbReference type="ARBA" id="ARBA00022756"/>
    </source>
</evidence>
<dbReference type="Proteomes" id="UP000252357">
    <property type="component" value="Unassembled WGS sequence"/>
</dbReference>
<evidence type="ECO:0000313" key="10">
    <source>
        <dbReference type="EMBL" id="RCS59309.1"/>
    </source>
</evidence>
<keyword evidence="3 9" id="KW-0479">Metal-binding</keyword>
<dbReference type="SUPFAM" id="SSF52540">
    <property type="entry name" value="P-loop containing nucleoside triphosphate hydrolases"/>
    <property type="match status" value="1"/>
</dbReference>
<evidence type="ECO:0000256" key="1">
    <source>
        <dbReference type="ARBA" id="ARBA00022490"/>
    </source>
</evidence>
<dbReference type="Pfam" id="PF13500">
    <property type="entry name" value="AAA_26"/>
    <property type="match status" value="1"/>
</dbReference>
<feature type="binding site" evidence="9">
    <location>
        <position position="45"/>
    </location>
    <ligand>
        <name>ATP</name>
        <dbReference type="ChEBI" id="CHEBI:30616"/>
    </ligand>
</feature>
<dbReference type="Gene3D" id="3.40.50.300">
    <property type="entry name" value="P-loop containing nucleotide triphosphate hydrolases"/>
    <property type="match status" value="1"/>
</dbReference>
<comment type="caution">
    <text evidence="9">Lacks conserved residue(s) required for the propagation of feature annotation.</text>
</comment>
<dbReference type="AlphaFoldDB" id="A0A368L7U3"/>
<name>A0A368L7U3_9BURK</name>
<dbReference type="EMBL" id="QPGB01000001">
    <property type="protein sequence ID" value="RCS59309.1"/>
    <property type="molecule type" value="Genomic_DNA"/>
</dbReference>
<dbReference type="GO" id="GO:0009102">
    <property type="term" value="P:biotin biosynthetic process"/>
    <property type="evidence" value="ECO:0007669"/>
    <property type="project" value="UniProtKB-UniRule"/>
</dbReference>
<dbReference type="PANTHER" id="PTHR43210:SF2">
    <property type="entry name" value="ATP-DEPENDENT DETHIOBIOTIN SYNTHETASE BIOD 2"/>
    <property type="match status" value="1"/>
</dbReference>
<dbReference type="CDD" id="cd03109">
    <property type="entry name" value="DTBS"/>
    <property type="match status" value="1"/>
</dbReference>
<feature type="binding site" evidence="9">
    <location>
        <begin position="12"/>
        <end position="17"/>
    </location>
    <ligand>
        <name>ATP</name>
        <dbReference type="ChEBI" id="CHEBI:30616"/>
    </ligand>
</feature>
<dbReference type="GO" id="GO:0005829">
    <property type="term" value="C:cytosol"/>
    <property type="evidence" value="ECO:0007669"/>
    <property type="project" value="TreeGrafter"/>
</dbReference>
<proteinExistence type="inferred from homology"/>
<evidence type="ECO:0000256" key="9">
    <source>
        <dbReference type="HAMAP-Rule" id="MF_00336"/>
    </source>
</evidence>